<feature type="transmembrane region" description="Helical" evidence="1">
    <location>
        <begin position="69"/>
        <end position="87"/>
    </location>
</feature>
<evidence type="ECO:0000313" key="3">
    <source>
        <dbReference type="Proteomes" id="UP000198034"/>
    </source>
</evidence>
<proteinExistence type="predicted"/>
<feature type="transmembrane region" description="Helical" evidence="1">
    <location>
        <begin position="134"/>
        <end position="155"/>
    </location>
</feature>
<feature type="transmembrane region" description="Helical" evidence="1">
    <location>
        <begin position="236"/>
        <end position="255"/>
    </location>
</feature>
<feature type="transmembrane region" description="Helical" evidence="1">
    <location>
        <begin position="300"/>
        <end position="329"/>
    </location>
</feature>
<feature type="transmembrane region" description="Helical" evidence="1">
    <location>
        <begin position="261"/>
        <end position="280"/>
    </location>
</feature>
<feature type="transmembrane region" description="Helical" evidence="1">
    <location>
        <begin position="208"/>
        <end position="229"/>
    </location>
</feature>
<protein>
    <submittedName>
        <fullName evidence="2">Uncharacterized protein</fullName>
    </submittedName>
</protein>
<keyword evidence="1" id="KW-0812">Transmembrane</keyword>
<name>A0A246GCZ3_9FLAO</name>
<feature type="transmembrane region" description="Helical" evidence="1">
    <location>
        <begin position="391"/>
        <end position="410"/>
    </location>
</feature>
<feature type="transmembrane region" description="Helical" evidence="1">
    <location>
        <begin position="477"/>
        <end position="495"/>
    </location>
</feature>
<feature type="transmembrane region" description="Helical" evidence="1">
    <location>
        <begin position="46"/>
        <end position="63"/>
    </location>
</feature>
<comment type="caution">
    <text evidence="2">The sequence shown here is derived from an EMBL/GenBank/DDBJ whole genome shotgun (WGS) entry which is preliminary data.</text>
</comment>
<feature type="transmembrane region" description="Helical" evidence="1">
    <location>
        <begin position="6"/>
        <end position="25"/>
    </location>
</feature>
<evidence type="ECO:0000313" key="2">
    <source>
        <dbReference type="EMBL" id="OWP79150.1"/>
    </source>
</evidence>
<evidence type="ECO:0000256" key="1">
    <source>
        <dbReference type="SAM" id="Phobius"/>
    </source>
</evidence>
<organism evidence="2 3">
    <name type="scientific">Flavobacterium columnare</name>
    <dbReference type="NCBI Taxonomy" id="996"/>
    <lineage>
        <taxon>Bacteria</taxon>
        <taxon>Pseudomonadati</taxon>
        <taxon>Bacteroidota</taxon>
        <taxon>Flavobacteriia</taxon>
        <taxon>Flavobacteriales</taxon>
        <taxon>Flavobacteriaceae</taxon>
        <taxon>Flavobacterium</taxon>
    </lineage>
</organism>
<reference evidence="2 3" key="1">
    <citation type="journal article" date="2017" name="Infect. Genet. Evol.">
        <title>Comparative genome analysis of fish pathogen Flavobacterium columnare reveals extensive sequence diversity within the species.</title>
        <authorList>
            <person name="Kayansamruaj P."/>
            <person name="Dong H.T."/>
            <person name="Hirono I."/>
            <person name="Kondo H."/>
            <person name="Senapin S."/>
            <person name="Rodkhum C."/>
        </authorList>
    </citation>
    <scope>NUCLEOTIDE SEQUENCE [LARGE SCALE GENOMIC DNA]</scope>
    <source>
        <strain evidence="2 3">1214</strain>
    </source>
</reference>
<gene>
    <name evidence="2" type="ORF">BWK62_03275</name>
</gene>
<accession>A0A246GCZ3</accession>
<dbReference type="AlphaFoldDB" id="A0A246GCZ3"/>
<feature type="transmembrane region" description="Helical" evidence="1">
    <location>
        <begin position="444"/>
        <end position="465"/>
    </location>
</feature>
<dbReference type="EMBL" id="MTCY01000006">
    <property type="protein sequence ID" value="OWP79150.1"/>
    <property type="molecule type" value="Genomic_DNA"/>
</dbReference>
<keyword evidence="1" id="KW-1133">Transmembrane helix</keyword>
<keyword evidence="1" id="KW-0472">Membrane</keyword>
<sequence>MNVYTAIGVGILKILIIVLIILFTTRKYVLLRRDFNFLLDCIIRKYFEYLSLLIVILFITINLEIYDGLVVTGLLVVVGLCDYLRIVNPIKLPSIIANKFKRRLLLVLKKVESNQFNWKVVFSNAHLQIERRNVYIISSLLFLLFSICLISFYFIKFDHYLFSSNWFDTLEKIKAKDGSKWFTEEINPEGVYAFVSFLSHITNSSLEISIYIYSIFQLLSMTIVVFWFIQKITKSMIIIPIFVTVYYILGFTFLPSDITNFYQSCSLLLSFTLILPLVIYMTKLKMLPYTKYEQYFKFLIAFIAIGLLDLYAFLFLLPFLVVFLVIVYFKKNKSSVVLQMYILSLIIIISIYSSFLITHQERFNDILRRTLIDVELSFSNPFIRIEVDRLIFYYQIIFIIGFILNLLSAIFLKKGWRKKVLVFLFVTAIYLLTQVDNEWIDKDLLFKVLSVFIPILMGINIAIVLDFIKLFSKNRYHIYQGGFVVLFSIFIFAYLQKNVLFLPMNETKKLHQNILAVNEEILRNYLDRTYAVVNKNEYFNLSSGRRYFLTYDDFLGSRYLKVDYIYAKNIKRNKFLIKHPEFILPSSVFVFKYESVEYKELNVKLLDRLKRLRLRGRKIKKIFDSNQLKVYEIINKPFSSQISNMVF</sequence>
<feature type="transmembrane region" description="Helical" evidence="1">
    <location>
        <begin position="341"/>
        <end position="359"/>
    </location>
</feature>
<dbReference type="Proteomes" id="UP000198034">
    <property type="component" value="Unassembled WGS sequence"/>
</dbReference>
<dbReference type="OrthoDB" id="1522258at2"/>